<dbReference type="EMBL" id="KN831945">
    <property type="protein sequence ID" value="KIO14333.1"/>
    <property type="molecule type" value="Genomic_DNA"/>
</dbReference>
<name>A0A0C3JYY5_PISTI</name>
<sequence>MSLHVPLPCAVSERLHCYLASYNLERIHSFLYLVKGNICLKTLPSNSRRGNGDRDFLNLQSHGSR</sequence>
<proteinExistence type="predicted"/>
<accession>A0A0C3JYY5</accession>
<dbReference type="Proteomes" id="UP000054217">
    <property type="component" value="Unassembled WGS sequence"/>
</dbReference>
<reference evidence="2 3" key="1">
    <citation type="submission" date="2014-04" db="EMBL/GenBank/DDBJ databases">
        <authorList>
            <consortium name="DOE Joint Genome Institute"/>
            <person name="Kuo A."/>
            <person name="Kohler A."/>
            <person name="Costa M.D."/>
            <person name="Nagy L.G."/>
            <person name="Floudas D."/>
            <person name="Copeland A."/>
            <person name="Barry K.W."/>
            <person name="Cichocki N."/>
            <person name="Veneault-Fourrey C."/>
            <person name="LaButti K."/>
            <person name="Lindquist E.A."/>
            <person name="Lipzen A."/>
            <person name="Lundell T."/>
            <person name="Morin E."/>
            <person name="Murat C."/>
            <person name="Sun H."/>
            <person name="Tunlid A."/>
            <person name="Henrissat B."/>
            <person name="Grigoriev I.V."/>
            <person name="Hibbett D.S."/>
            <person name="Martin F."/>
            <person name="Nordberg H.P."/>
            <person name="Cantor M.N."/>
            <person name="Hua S.X."/>
        </authorList>
    </citation>
    <scope>NUCLEOTIDE SEQUENCE [LARGE SCALE GENOMIC DNA]</scope>
    <source>
        <strain evidence="2 3">Marx 270</strain>
    </source>
</reference>
<reference evidence="3" key="2">
    <citation type="submission" date="2015-01" db="EMBL/GenBank/DDBJ databases">
        <title>Evolutionary Origins and Diversification of the Mycorrhizal Mutualists.</title>
        <authorList>
            <consortium name="DOE Joint Genome Institute"/>
            <consortium name="Mycorrhizal Genomics Consortium"/>
            <person name="Kohler A."/>
            <person name="Kuo A."/>
            <person name="Nagy L.G."/>
            <person name="Floudas D."/>
            <person name="Copeland A."/>
            <person name="Barry K.W."/>
            <person name="Cichocki N."/>
            <person name="Veneault-Fourrey C."/>
            <person name="LaButti K."/>
            <person name="Lindquist E.A."/>
            <person name="Lipzen A."/>
            <person name="Lundell T."/>
            <person name="Morin E."/>
            <person name="Murat C."/>
            <person name="Riley R."/>
            <person name="Ohm R."/>
            <person name="Sun H."/>
            <person name="Tunlid A."/>
            <person name="Henrissat B."/>
            <person name="Grigoriev I.V."/>
            <person name="Hibbett D.S."/>
            <person name="Martin F."/>
        </authorList>
    </citation>
    <scope>NUCLEOTIDE SEQUENCE [LARGE SCALE GENOMIC DNA]</scope>
    <source>
        <strain evidence="3">Marx 270</strain>
    </source>
</reference>
<evidence type="ECO:0000313" key="3">
    <source>
        <dbReference type="Proteomes" id="UP000054217"/>
    </source>
</evidence>
<dbReference type="AlphaFoldDB" id="A0A0C3JYY5"/>
<organism evidence="2 3">
    <name type="scientific">Pisolithus tinctorius Marx 270</name>
    <dbReference type="NCBI Taxonomy" id="870435"/>
    <lineage>
        <taxon>Eukaryota</taxon>
        <taxon>Fungi</taxon>
        <taxon>Dikarya</taxon>
        <taxon>Basidiomycota</taxon>
        <taxon>Agaricomycotina</taxon>
        <taxon>Agaricomycetes</taxon>
        <taxon>Agaricomycetidae</taxon>
        <taxon>Boletales</taxon>
        <taxon>Sclerodermatineae</taxon>
        <taxon>Pisolithaceae</taxon>
        <taxon>Pisolithus</taxon>
    </lineage>
</organism>
<keyword evidence="3" id="KW-1185">Reference proteome</keyword>
<evidence type="ECO:0000313" key="2">
    <source>
        <dbReference type="EMBL" id="KIO14333.1"/>
    </source>
</evidence>
<evidence type="ECO:0000256" key="1">
    <source>
        <dbReference type="SAM" id="MobiDB-lite"/>
    </source>
</evidence>
<feature type="region of interest" description="Disordered" evidence="1">
    <location>
        <begin position="45"/>
        <end position="65"/>
    </location>
</feature>
<dbReference type="HOGENOM" id="CLU_2850638_0_0_1"/>
<protein>
    <submittedName>
        <fullName evidence="2">Uncharacterized protein</fullName>
    </submittedName>
</protein>
<dbReference type="InParanoid" id="A0A0C3JYY5"/>
<gene>
    <name evidence="2" type="ORF">M404DRAFT_992602</name>
</gene>